<feature type="compositionally biased region" description="Polar residues" evidence="1">
    <location>
        <begin position="9"/>
        <end position="21"/>
    </location>
</feature>
<dbReference type="InterPro" id="IPR022172">
    <property type="entry name" value="DUF3703"/>
</dbReference>
<dbReference type="Pfam" id="PF12487">
    <property type="entry name" value="DUF3703"/>
    <property type="match status" value="1"/>
</dbReference>
<name>A0A4P6X2J8_HYDPS</name>
<dbReference type="Proteomes" id="UP000293912">
    <property type="component" value="Chromosome"/>
</dbReference>
<evidence type="ECO:0008006" key="4">
    <source>
        <dbReference type="Google" id="ProtNLM"/>
    </source>
</evidence>
<reference evidence="2 3" key="1">
    <citation type="submission" date="2019-03" db="EMBL/GenBank/DDBJ databases">
        <authorList>
            <person name="Sebastian G."/>
            <person name="Baumann P."/>
            <person name="Ruckert C."/>
            <person name="Kalinowski J."/>
            <person name="Nebel B."/>
            <person name="Takors R."/>
            <person name="Blombach B."/>
        </authorList>
    </citation>
    <scope>NUCLEOTIDE SEQUENCE [LARGE SCALE GENOMIC DNA]</scope>
    <source>
        <strain evidence="2 3">DSM 1084</strain>
    </source>
</reference>
<evidence type="ECO:0000313" key="2">
    <source>
        <dbReference type="EMBL" id="QBM28766.1"/>
    </source>
</evidence>
<dbReference type="EMBL" id="CP037867">
    <property type="protein sequence ID" value="QBM28766.1"/>
    <property type="molecule type" value="Genomic_DNA"/>
</dbReference>
<sequence length="141" mass="15624">MAHVAMGTADTNMNTTPTEPTATVAFDPGTFERLHRAYRRIDRSDPAQAWHLLEALHVLGQTRLVSHARTHGLMLALAWRTRNLTEVNGQLLRLLLVPLGHLLGRLPLGNTGRSHVGAFRPMQVAPELLATIRAHQRPPTL</sequence>
<evidence type="ECO:0000313" key="3">
    <source>
        <dbReference type="Proteomes" id="UP000293912"/>
    </source>
</evidence>
<evidence type="ECO:0000256" key="1">
    <source>
        <dbReference type="SAM" id="MobiDB-lite"/>
    </source>
</evidence>
<feature type="region of interest" description="Disordered" evidence="1">
    <location>
        <begin position="1"/>
        <end position="21"/>
    </location>
</feature>
<dbReference type="RefSeq" id="WP_226466632.1">
    <property type="nucleotide sequence ID" value="NZ_CP037867.1"/>
</dbReference>
<organism evidence="2 3">
    <name type="scientific">Hydrogenophaga pseudoflava</name>
    <name type="common">Pseudomonas carboxydoflava</name>
    <dbReference type="NCBI Taxonomy" id="47421"/>
    <lineage>
        <taxon>Bacteria</taxon>
        <taxon>Pseudomonadati</taxon>
        <taxon>Pseudomonadota</taxon>
        <taxon>Betaproteobacteria</taxon>
        <taxon>Burkholderiales</taxon>
        <taxon>Comamonadaceae</taxon>
        <taxon>Hydrogenophaga</taxon>
    </lineage>
</organism>
<dbReference type="KEGG" id="hpse:HPF_13785"/>
<keyword evidence="3" id="KW-1185">Reference proteome</keyword>
<accession>A0A4P6X2J8</accession>
<gene>
    <name evidence="2" type="ORF">HPF_13785</name>
</gene>
<protein>
    <recommendedName>
        <fullName evidence="4">DUF3703 domain-containing protein</fullName>
    </recommendedName>
</protein>
<proteinExistence type="predicted"/>
<dbReference type="AlphaFoldDB" id="A0A4P6X2J8"/>